<evidence type="ECO:0000313" key="2">
    <source>
        <dbReference type="EMBL" id="CAI9164721.1"/>
    </source>
</evidence>
<protein>
    <submittedName>
        <fullName evidence="2">Uncharacterized protein</fullName>
    </submittedName>
</protein>
<dbReference type="EMBL" id="OX459959">
    <property type="protein sequence ID" value="CAI9164721.1"/>
    <property type="molecule type" value="Genomic_DNA"/>
</dbReference>
<keyword evidence="3" id="KW-1185">Reference proteome</keyword>
<feature type="region of interest" description="Disordered" evidence="1">
    <location>
        <begin position="59"/>
        <end position="81"/>
    </location>
</feature>
<organism evidence="2 3">
    <name type="scientific">Rangifer tarandus platyrhynchus</name>
    <name type="common">Svalbard reindeer</name>
    <dbReference type="NCBI Taxonomy" id="3082113"/>
    <lineage>
        <taxon>Eukaryota</taxon>
        <taxon>Metazoa</taxon>
        <taxon>Chordata</taxon>
        <taxon>Craniata</taxon>
        <taxon>Vertebrata</taxon>
        <taxon>Euteleostomi</taxon>
        <taxon>Mammalia</taxon>
        <taxon>Eutheria</taxon>
        <taxon>Laurasiatheria</taxon>
        <taxon>Artiodactyla</taxon>
        <taxon>Ruminantia</taxon>
        <taxon>Pecora</taxon>
        <taxon>Cervidae</taxon>
        <taxon>Odocoileinae</taxon>
        <taxon>Rangifer</taxon>
    </lineage>
</organism>
<sequence>MRQSSSERDAEGFPSEKAAEAGYTAVAKIEATQQEGASGTAGGLEGDLRKVCEDKKYRPCTCSSESTGHEPPAQQQEENLKTKKLLWKEQLYPLWDHVVKAGASGRQ</sequence>
<proteinExistence type="predicted"/>
<accession>A0ABN8YVP9</accession>
<gene>
    <name evidence="2" type="ORF">MRATA1EN1_LOCUS13683</name>
</gene>
<name>A0ABN8YVP9_RANTA</name>
<dbReference type="Proteomes" id="UP001176941">
    <property type="component" value="Chromosome 23"/>
</dbReference>
<evidence type="ECO:0000256" key="1">
    <source>
        <dbReference type="SAM" id="MobiDB-lite"/>
    </source>
</evidence>
<reference evidence="2" key="1">
    <citation type="submission" date="2023-04" db="EMBL/GenBank/DDBJ databases">
        <authorList>
            <consortium name="ELIXIR-Norway"/>
        </authorList>
    </citation>
    <scope>NUCLEOTIDE SEQUENCE [LARGE SCALE GENOMIC DNA]</scope>
</reference>
<evidence type="ECO:0000313" key="3">
    <source>
        <dbReference type="Proteomes" id="UP001176941"/>
    </source>
</evidence>